<keyword evidence="3" id="KW-1185">Reference proteome</keyword>
<dbReference type="RefSeq" id="XP_002501258.1">
    <property type="nucleotide sequence ID" value="XM_002501212.1"/>
</dbReference>
<feature type="region of interest" description="Disordered" evidence="1">
    <location>
        <begin position="115"/>
        <end position="135"/>
    </location>
</feature>
<dbReference type="SUPFAM" id="SSF53474">
    <property type="entry name" value="alpha/beta-Hydrolases"/>
    <property type="match status" value="1"/>
</dbReference>
<accession>C1E394</accession>
<dbReference type="OrthoDB" id="498526at2759"/>
<dbReference type="InterPro" id="IPR029058">
    <property type="entry name" value="AB_hydrolase_fold"/>
</dbReference>
<feature type="compositionally biased region" description="Basic and acidic residues" evidence="1">
    <location>
        <begin position="43"/>
        <end position="53"/>
    </location>
</feature>
<dbReference type="InterPro" id="IPR000801">
    <property type="entry name" value="Esterase-like"/>
</dbReference>
<protein>
    <submittedName>
        <fullName evidence="2">Uncharacterized protein</fullName>
    </submittedName>
</protein>
<organism evidence="2 3">
    <name type="scientific">Micromonas commoda (strain RCC299 / NOUM17 / CCMP2709)</name>
    <name type="common">Picoplanktonic green alga</name>
    <dbReference type="NCBI Taxonomy" id="296587"/>
    <lineage>
        <taxon>Eukaryota</taxon>
        <taxon>Viridiplantae</taxon>
        <taxon>Chlorophyta</taxon>
        <taxon>Mamiellophyceae</taxon>
        <taxon>Mamiellales</taxon>
        <taxon>Mamiellaceae</taxon>
        <taxon>Micromonas</taxon>
    </lineage>
</organism>
<evidence type="ECO:0000313" key="2">
    <source>
        <dbReference type="EMBL" id="ACO62516.1"/>
    </source>
</evidence>
<feature type="region of interest" description="Disordered" evidence="1">
    <location>
        <begin position="1"/>
        <end position="53"/>
    </location>
</feature>
<dbReference type="OMA" id="HESFLME"/>
<name>C1E394_MICCC</name>
<proteinExistence type="predicted"/>
<feature type="compositionally biased region" description="Low complexity" evidence="1">
    <location>
        <begin position="30"/>
        <end position="42"/>
    </location>
</feature>
<dbReference type="Gene3D" id="3.40.50.1820">
    <property type="entry name" value="alpha/beta hydrolase"/>
    <property type="match status" value="1"/>
</dbReference>
<dbReference type="GeneID" id="8242921"/>
<dbReference type="EMBL" id="CP001325">
    <property type="protein sequence ID" value="ACO62516.1"/>
    <property type="molecule type" value="Genomic_DNA"/>
</dbReference>
<dbReference type="KEGG" id="mis:MICPUN_57600"/>
<reference evidence="2 3" key="1">
    <citation type="journal article" date="2009" name="Science">
        <title>Green evolution and dynamic adaptations revealed by genomes of the marine picoeukaryotes Micromonas.</title>
        <authorList>
            <person name="Worden A.Z."/>
            <person name="Lee J.H."/>
            <person name="Mock T."/>
            <person name="Rouze P."/>
            <person name="Simmons M.P."/>
            <person name="Aerts A.L."/>
            <person name="Allen A.E."/>
            <person name="Cuvelier M.L."/>
            <person name="Derelle E."/>
            <person name="Everett M.V."/>
            <person name="Foulon E."/>
            <person name="Grimwood J."/>
            <person name="Gundlach H."/>
            <person name="Henrissat B."/>
            <person name="Napoli C."/>
            <person name="McDonald S.M."/>
            <person name="Parker M.S."/>
            <person name="Rombauts S."/>
            <person name="Salamov A."/>
            <person name="Von Dassow P."/>
            <person name="Badger J.H."/>
            <person name="Coutinho P.M."/>
            <person name="Demir E."/>
            <person name="Dubchak I."/>
            <person name="Gentemann C."/>
            <person name="Eikrem W."/>
            <person name="Gready J.E."/>
            <person name="John U."/>
            <person name="Lanier W."/>
            <person name="Lindquist E.A."/>
            <person name="Lucas S."/>
            <person name="Mayer K.F."/>
            <person name="Moreau H."/>
            <person name="Not F."/>
            <person name="Otillar R."/>
            <person name="Panaud O."/>
            <person name="Pangilinan J."/>
            <person name="Paulsen I."/>
            <person name="Piegu B."/>
            <person name="Poliakov A."/>
            <person name="Robbens S."/>
            <person name="Schmutz J."/>
            <person name="Toulza E."/>
            <person name="Wyss T."/>
            <person name="Zelensky A."/>
            <person name="Zhou K."/>
            <person name="Armbrust E.V."/>
            <person name="Bhattacharya D."/>
            <person name="Goodenough U.W."/>
            <person name="Van de Peer Y."/>
            <person name="Grigoriev I.V."/>
        </authorList>
    </citation>
    <scope>NUCLEOTIDE SEQUENCE [LARGE SCALE GENOMIC DNA]</scope>
    <source>
        <strain evidence="3">RCC299 / NOUM17</strain>
    </source>
</reference>
<evidence type="ECO:0000256" key="1">
    <source>
        <dbReference type="SAM" id="MobiDB-lite"/>
    </source>
</evidence>
<dbReference type="InParanoid" id="C1E394"/>
<dbReference type="Proteomes" id="UP000002009">
    <property type="component" value="Chromosome 4"/>
</dbReference>
<dbReference type="AlphaFoldDB" id="C1E394"/>
<evidence type="ECO:0000313" key="3">
    <source>
        <dbReference type="Proteomes" id="UP000002009"/>
    </source>
</evidence>
<dbReference type="Pfam" id="PF00756">
    <property type="entry name" value="Esterase"/>
    <property type="match status" value="1"/>
</dbReference>
<sequence length="390" mass="43005">MSAFTSAFESLVGPTRAPNAARVSSRRATRGASTVAAAADSKSAGKGEQAERARMNIAFPTEEQAEMMEKLGFDKPGQEDTVPLVADKFKWDEDRPFHRYRDLEHFKHDLSHIQYGGKDGVDDRSPGANPRALPSPITYRVTVPNGYDKNRDVPYPTVVAVPADAGFGQALNATGATKVICDDEKFHDKNECVVVELGFNRPTWLADTVATNHESFFLDVILPRVLARYNVGTISLIGYANGGFGALNMLLRHPHLFHRVAVADVPVLGDFTGYMRPWGHVDFGGDDDELKPPWASFADAFPHNAMFLPYNAGALATCEYVSGEMGFSASGEARIGMWSGARTRWEMEQLAEQFEEFGVPHRFSTEFDDTNADWNGEWLKEALAFLAADM</sequence>
<gene>
    <name evidence="2" type="ORF">MICPUN_57600</name>
</gene>